<keyword evidence="7" id="KW-0675">Receptor</keyword>
<dbReference type="EMBL" id="JAUJYO010000016">
    <property type="protein sequence ID" value="KAK1294325.1"/>
    <property type="molecule type" value="Genomic_DNA"/>
</dbReference>
<name>A0AAV9CZR9_ACOCL</name>
<dbReference type="PANTHER" id="PTHR43047:SF68">
    <property type="entry name" value="HISTIDINE KINASE 5"/>
    <property type="match status" value="1"/>
</dbReference>
<dbReference type="PANTHER" id="PTHR43047">
    <property type="entry name" value="TWO-COMPONENT HISTIDINE PROTEIN KINASE"/>
    <property type="match status" value="1"/>
</dbReference>
<gene>
    <name evidence="7" type="primary">ETR1</name>
    <name evidence="7" type="ORF">QJS10_CPA16g01574</name>
</gene>
<evidence type="ECO:0000256" key="3">
    <source>
        <dbReference type="ARBA" id="ARBA00022679"/>
    </source>
</evidence>
<dbReference type="EC" id="2.7.13.3" evidence="2"/>
<evidence type="ECO:0000256" key="1">
    <source>
        <dbReference type="ARBA" id="ARBA00000085"/>
    </source>
</evidence>
<evidence type="ECO:0000256" key="4">
    <source>
        <dbReference type="ARBA" id="ARBA00022777"/>
    </source>
</evidence>
<dbReference type="InterPro" id="IPR003594">
    <property type="entry name" value="HATPase_dom"/>
</dbReference>
<dbReference type="GO" id="GO:0000155">
    <property type="term" value="F:phosphorelay sensor kinase activity"/>
    <property type="evidence" value="ECO:0007669"/>
    <property type="project" value="TreeGrafter"/>
</dbReference>
<keyword evidence="8" id="KW-1185">Reference proteome</keyword>
<dbReference type="Pfam" id="PF02518">
    <property type="entry name" value="HATPase_c"/>
    <property type="match status" value="1"/>
</dbReference>
<proteinExistence type="predicted"/>
<dbReference type="AlphaFoldDB" id="A0AAV9CZR9"/>
<dbReference type="GO" id="GO:0005886">
    <property type="term" value="C:plasma membrane"/>
    <property type="evidence" value="ECO:0007669"/>
    <property type="project" value="TreeGrafter"/>
</dbReference>
<accession>A0AAV9CZR9</accession>
<keyword evidence="4" id="KW-0418">Kinase</keyword>
<dbReference type="InterPro" id="IPR004358">
    <property type="entry name" value="Sig_transdc_His_kin-like_C"/>
</dbReference>
<evidence type="ECO:0000259" key="6">
    <source>
        <dbReference type="Pfam" id="PF02518"/>
    </source>
</evidence>
<dbReference type="InterPro" id="IPR036890">
    <property type="entry name" value="HATPase_C_sf"/>
</dbReference>
<comment type="caution">
    <text evidence="7">The sequence shown here is derived from an EMBL/GenBank/DDBJ whole genome shotgun (WGS) entry which is preliminary data.</text>
</comment>
<reference evidence="7" key="2">
    <citation type="submission" date="2023-06" db="EMBL/GenBank/DDBJ databases">
        <authorList>
            <person name="Ma L."/>
            <person name="Liu K.-W."/>
            <person name="Li Z."/>
            <person name="Hsiao Y.-Y."/>
            <person name="Qi Y."/>
            <person name="Fu T."/>
            <person name="Tang G."/>
            <person name="Zhang D."/>
            <person name="Sun W.-H."/>
            <person name="Liu D.-K."/>
            <person name="Li Y."/>
            <person name="Chen G.-Z."/>
            <person name="Liu X.-D."/>
            <person name="Liao X.-Y."/>
            <person name="Jiang Y.-T."/>
            <person name="Yu X."/>
            <person name="Hao Y."/>
            <person name="Huang J."/>
            <person name="Zhao X.-W."/>
            <person name="Ke S."/>
            <person name="Chen Y.-Y."/>
            <person name="Wu W.-L."/>
            <person name="Hsu J.-L."/>
            <person name="Lin Y.-F."/>
            <person name="Huang M.-D."/>
            <person name="Li C.-Y."/>
            <person name="Huang L."/>
            <person name="Wang Z.-W."/>
            <person name="Zhao X."/>
            <person name="Zhong W.-Y."/>
            <person name="Peng D.-H."/>
            <person name="Ahmad S."/>
            <person name="Lan S."/>
            <person name="Zhang J.-S."/>
            <person name="Tsai W.-C."/>
            <person name="Van De Peer Y."/>
            <person name="Liu Z.-J."/>
        </authorList>
    </citation>
    <scope>NUCLEOTIDE SEQUENCE</scope>
    <source>
        <strain evidence="7">CP</strain>
        <tissue evidence="7">Leaves</tissue>
    </source>
</reference>
<organism evidence="7 8">
    <name type="scientific">Acorus calamus</name>
    <name type="common">Sweet flag</name>
    <dbReference type="NCBI Taxonomy" id="4465"/>
    <lineage>
        <taxon>Eukaryota</taxon>
        <taxon>Viridiplantae</taxon>
        <taxon>Streptophyta</taxon>
        <taxon>Embryophyta</taxon>
        <taxon>Tracheophyta</taxon>
        <taxon>Spermatophyta</taxon>
        <taxon>Magnoliopsida</taxon>
        <taxon>Liliopsida</taxon>
        <taxon>Acoraceae</taxon>
        <taxon>Acorus</taxon>
    </lineage>
</organism>
<sequence>MPHLFTKFAQSKSGPNGSIGGNGLGLAISKRFVNLMEGDIWVDSEGTGKGCTAIFVVKLAPSAALHCNSAPSQVNVAGKRFRASSKMD</sequence>
<reference evidence="7" key="1">
    <citation type="journal article" date="2023" name="Nat. Commun.">
        <title>Diploid and tetraploid genomes of Acorus and the evolution of monocots.</title>
        <authorList>
            <person name="Ma L."/>
            <person name="Liu K.W."/>
            <person name="Li Z."/>
            <person name="Hsiao Y.Y."/>
            <person name="Qi Y."/>
            <person name="Fu T."/>
            <person name="Tang G.D."/>
            <person name="Zhang D."/>
            <person name="Sun W.H."/>
            <person name="Liu D.K."/>
            <person name="Li Y."/>
            <person name="Chen G.Z."/>
            <person name="Liu X.D."/>
            <person name="Liao X.Y."/>
            <person name="Jiang Y.T."/>
            <person name="Yu X."/>
            <person name="Hao Y."/>
            <person name="Huang J."/>
            <person name="Zhao X.W."/>
            <person name="Ke S."/>
            <person name="Chen Y.Y."/>
            <person name="Wu W.L."/>
            <person name="Hsu J.L."/>
            <person name="Lin Y.F."/>
            <person name="Huang M.D."/>
            <person name="Li C.Y."/>
            <person name="Huang L."/>
            <person name="Wang Z.W."/>
            <person name="Zhao X."/>
            <person name="Zhong W.Y."/>
            <person name="Peng D.H."/>
            <person name="Ahmad S."/>
            <person name="Lan S."/>
            <person name="Zhang J.S."/>
            <person name="Tsai W.C."/>
            <person name="Van de Peer Y."/>
            <person name="Liu Z.J."/>
        </authorList>
    </citation>
    <scope>NUCLEOTIDE SEQUENCE</scope>
    <source>
        <strain evidence="7">CP</strain>
    </source>
</reference>
<dbReference type="SUPFAM" id="SSF55874">
    <property type="entry name" value="ATPase domain of HSP90 chaperone/DNA topoisomerase II/histidine kinase"/>
    <property type="match status" value="1"/>
</dbReference>
<dbReference type="Gene3D" id="3.30.565.10">
    <property type="entry name" value="Histidine kinase-like ATPase, C-terminal domain"/>
    <property type="match status" value="1"/>
</dbReference>
<evidence type="ECO:0000313" key="7">
    <source>
        <dbReference type="EMBL" id="KAK1294325.1"/>
    </source>
</evidence>
<feature type="region of interest" description="Disordered" evidence="5">
    <location>
        <begin position="1"/>
        <end position="21"/>
    </location>
</feature>
<protein>
    <recommendedName>
        <fullName evidence="2">histidine kinase</fullName>
        <ecNumber evidence="2">2.7.13.3</ecNumber>
    </recommendedName>
</protein>
<dbReference type="Proteomes" id="UP001180020">
    <property type="component" value="Unassembled WGS sequence"/>
</dbReference>
<evidence type="ECO:0000313" key="8">
    <source>
        <dbReference type="Proteomes" id="UP001180020"/>
    </source>
</evidence>
<evidence type="ECO:0000256" key="2">
    <source>
        <dbReference type="ARBA" id="ARBA00012438"/>
    </source>
</evidence>
<feature type="domain" description="Histidine kinase/HSP90-like ATPase" evidence="6">
    <location>
        <begin position="2"/>
        <end position="60"/>
    </location>
</feature>
<evidence type="ECO:0000256" key="5">
    <source>
        <dbReference type="SAM" id="MobiDB-lite"/>
    </source>
</evidence>
<keyword evidence="3" id="KW-0808">Transferase</keyword>
<comment type="catalytic activity">
    <reaction evidence="1">
        <text>ATP + protein L-histidine = ADP + protein N-phospho-L-histidine.</text>
        <dbReference type="EC" id="2.7.13.3"/>
    </reaction>
</comment>
<dbReference type="PRINTS" id="PR00344">
    <property type="entry name" value="BCTRLSENSOR"/>
</dbReference>
<dbReference type="GO" id="GO:0009927">
    <property type="term" value="F:histidine phosphotransfer kinase activity"/>
    <property type="evidence" value="ECO:0007669"/>
    <property type="project" value="TreeGrafter"/>
</dbReference>